<keyword evidence="1" id="KW-0472">Membrane</keyword>
<feature type="domain" description="GGDEF" evidence="3">
    <location>
        <begin position="263"/>
        <end position="395"/>
    </location>
</feature>
<dbReference type="GO" id="GO:0071111">
    <property type="term" value="F:cyclic-guanylate-specific phosphodiesterase activity"/>
    <property type="evidence" value="ECO:0007669"/>
    <property type="project" value="InterPro"/>
</dbReference>
<dbReference type="Gene3D" id="3.30.70.270">
    <property type="match status" value="1"/>
</dbReference>
<name>A0A2T3IYD6_9GAMM</name>
<dbReference type="InterPro" id="IPR035919">
    <property type="entry name" value="EAL_sf"/>
</dbReference>
<feature type="transmembrane region" description="Helical" evidence="1">
    <location>
        <begin position="6"/>
        <end position="28"/>
    </location>
</feature>
<dbReference type="AlphaFoldDB" id="A0A2T3IYD6"/>
<feature type="domain" description="EAL" evidence="2">
    <location>
        <begin position="404"/>
        <end position="651"/>
    </location>
</feature>
<dbReference type="PROSITE" id="PS50887">
    <property type="entry name" value="GGDEF"/>
    <property type="match status" value="1"/>
</dbReference>
<evidence type="ECO:0000313" key="5">
    <source>
        <dbReference type="Proteomes" id="UP000241222"/>
    </source>
</evidence>
<dbReference type="Pfam" id="PF00990">
    <property type="entry name" value="GGDEF"/>
    <property type="match status" value="1"/>
</dbReference>
<organism evidence="4 5">
    <name type="scientific">Photobacterium lutimaris</name>
    <dbReference type="NCBI Taxonomy" id="388278"/>
    <lineage>
        <taxon>Bacteria</taxon>
        <taxon>Pseudomonadati</taxon>
        <taxon>Pseudomonadota</taxon>
        <taxon>Gammaproteobacteria</taxon>
        <taxon>Vibrionales</taxon>
        <taxon>Vibrionaceae</taxon>
        <taxon>Photobacterium</taxon>
    </lineage>
</organism>
<evidence type="ECO:0000313" key="4">
    <source>
        <dbReference type="EMBL" id="PSU33593.1"/>
    </source>
</evidence>
<evidence type="ECO:0000256" key="1">
    <source>
        <dbReference type="SAM" id="Phobius"/>
    </source>
</evidence>
<dbReference type="OrthoDB" id="5894408at2"/>
<dbReference type="InterPro" id="IPR029787">
    <property type="entry name" value="Nucleotide_cyclase"/>
</dbReference>
<feature type="transmembrane region" description="Helical" evidence="1">
    <location>
        <begin position="153"/>
        <end position="171"/>
    </location>
</feature>
<dbReference type="RefSeq" id="WP_107349227.1">
    <property type="nucleotide sequence ID" value="NZ_PYMH01000005.1"/>
</dbReference>
<comment type="caution">
    <text evidence="4">The sequence shown here is derived from an EMBL/GenBank/DDBJ whole genome shotgun (WGS) entry which is preliminary data.</text>
</comment>
<dbReference type="InterPro" id="IPR000160">
    <property type="entry name" value="GGDEF_dom"/>
</dbReference>
<proteinExistence type="predicted"/>
<dbReference type="InterPro" id="IPR043128">
    <property type="entry name" value="Rev_trsase/Diguanyl_cyclase"/>
</dbReference>
<dbReference type="CDD" id="cd01948">
    <property type="entry name" value="EAL"/>
    <property type="match status" value="1"/>
</dbReference>
<dbReference type="Pfam" id="PF00563">
    <property type="entry name" value="EAL"/>
    <property type="match status" value="1"/>
</dbReference>
<sequence length="651" mass="73940">MNLFRYTFTWIASTFTALLLCFMALHILSIRSALIEQSQQQLHSSFAYFEQRLGLSDISAPPTEANYTMLLEQLGRFSPRVETQLLVLASNQSLSSPPLRQSIQTASQPHFFWPALSMQRTLFANSAQAIRFTATIPVGTVTASFWLQLLPGLAMGTGGYLLVLLLLFVLLKRKLQPLTQLAQQSSTLGHRSHSLPPVLLNSIEARAWVKMFGHFKKQLDDIFQQQANEANKLKAQAYQDKVSGLGNRHYFINQLNAWLDNPQQGGLILLKSTLLDEVYQQNDFERGDGFTRKFADELNTSIIHAQVYLARLSYDEFAVLLPNIATQKLMHVAEAMLEVHRQQEKTYRGETTDSAFLGLLMIESASSASHILGQLDNILAQATRNPAQPIQLADSQHQVPSFGKQQWKSLLLNAIDNNAMSYQYQPVVNEHQQPIHFEVFSSLKAEQSRYNANQFLGAIEDVGAGVLLDKHVIAHHVNILNGDQARGPFAINLTINSITDPAFNRWLDQLLSRNQHLSQRLFFEIPEACFIRTPDACGLLCSAIRFYKFRYGVDGYGRYFKSLTYLEEFRPDYAKVDFSYTHQLNDELKKQLLSSVCRTAHSLNVMTIATRVETETQLERLSELFVSGFQGFFTEQKSKEKRLPKQPHLHY</sequence>
<evidence type="ECO:0000259" key="2">
    <source>
        <dbReference type="PROSITE" id="PS50883"/>
    </source>
</evidence>
<dbReference type="PANTHER" id="PTHR33121">
    <property type="entry name" value="CYCLIC DI-GMP PHOSPHODIESTERASE PDEF"/>
    <property type="match status" value="1"/>
</dbReference>
<accession>A0A2T3IYD6</accession>
<dbReference type="Gene3D" id="3.20.20.450">
    <property type="entry name" value="EAL domain"/>
    <property type="match status" value="1"/>
</dbReference>
<gene>
    <name evidence="4" type="ORF">C9I99_12530</name>
</gene>
<keyword evidence="1" id="KW-0812">Transmembrane</keyword>
<dbReference type="InterPro" id="IPR001633">
    <property type="entry name" value="EAL_dom"/>
</dbReference>
<protein>
    <submittedName>
        <fullName evidence="4">Diguanylate phosphodiesterase</fullName>
    </submittedName>
</protein>
<dbReference type="SMART" id="SM00267">
    <property type="entry name" value="GGDEF"/>
    <property type="match status" value="1"/>
</dbReference>
<dbReference type="Proteomes" id="UP000241222">
    <property type="component" value="Unassembled WGS sequence"/>
</dbReference>
<keyword evidence="1" id="KW-1133">Transmembrane helix</keyword>
<dbReference type="SUPFAM" id="SSF55073">
    <property type="entry name" value="Nucleotide cyclase"/>
    <property type="match status" value="1"/>
</dbReference>
<dbReference type="PROSITE" id="PS50883">
    <property type="entry name" value="EAL"/>
    <property type="match status" value="1"/>
</dbReference>
<dbReference type="SMART" id="SM00052">
    <property type="entry name" value="EAL"/>
    <property type="match status" value="1"/>
</dbReference>
<reference evidence="4 5" key="1">
    <citation type="submission" date="2018-03" db="EMBL/GenBank/DDBJ databases">
        <title>Whole genome sequencing of Histamine producing bacteria.</title>
        <authorList>
            <person name="Butler K."/>
        </authorList>
    </citation>
    <scope>NUCLEOTIDE SEQUENCE [LARGE SCALE GENOMIC DNA]</scope>
    <source>
        <strain evidence="4 5">JCM 13586</strain>
    </source>
</reference>
<evidence type="ECO:0000259" key="3">
    <source>
        <dbReference type="PROSITE" id="PS50887"/>
    </source>
</evidence>
<keyword evidence="5" id="KW-1185">Reference proteome</keyword>
<dbReference type="PANTHER" id="PTHR33121:SF79">
    <property type="entry name" value="CYCLIC DI-GMP PHOSPHODIESTERASE PDED-RELATED"/>
    <property type="match status" value="1"/>
</dbReference>
<dbReference type="SUPFAM" id="SSF141868">
    <property type="entry name" value="EAL domain-like"/>
    <property type="match status" value="1"/>
</dbReference>
<dbReference type="InterPro" id="IPR050706">
    <property type="entry name" value="Cyclic-di-GMP_PDE-like"/>
</dbReference>
<dbReference type="EMBL" id="PYMH01000005">
    <property type="protein sequence ID" value="PSU33593.1"/>
    <property type="molecule type" value="Genomic_DNA"/>
</dbReference>